<dbReference type="OrthoDB" id="9812088at2"/>
<proteinExistence type="predicted"/>
<dbReference type="AlphaFoldDB" id="A0A1T4QYN1"/>
<evidence type="ECO:0000313" key="1">
    <source>
        <dbReference type="EMBL" id="OPX57069.1"/>
    </source>
</evidence>
<keyword evidence="2" id="KW-1185">Reference proteome</keyword>
<dbReference type="EMBL" id="MTSM01000001">
    <property type="protein sequence ID" value="OPX57069.1"/>
    <property type="molecule type" value="Genomic_DNA"/>
</dbReference>
<dbReference type="InterPro" id="IPR009752">
    <property type="entry name" value="Phage_Mu_GpJ"/>
</dbReference>
<dbReference type="RefSeq" id="WP_078745652.1">
    <property type="nucleotide sequence ID" value="NZ_FUXG01000013.1"/>
</dbReference>
<dbReference type="Proteomes" id="UP000191418">
    <property type="component" value="Unassembled WGS sequence"/>
</dbReference>
<name>A0A1T4QYN1_9GAMM</name>
<organism evidence="1 2">
    <name type="scientific">Oceanospirillum multiglobuliferum</name>
    <dbReference type="NCBI Taxonomy" id="64969"/>
    <lineage>
        <taxon>Bacteria</taxon>
        <taxon>Pseudomonadati</taxon>
        <taxon>Pseudomonadota</taxon>
        <taxon>Gammaproteobacteria</taxon>
        <taxon>Oceanospirillales</taxon>
        <taxon>Oceanospirillaceae</taxon>
        <taxon>Oceanospirillum</taxon>
    </lineage>
</organism>
<sequence length="132" mass="13963">MAYCTRADLENRFGRSDIADLEYGRPGAVDAAVAGASSLIDSYVGGRYPLPLANVPAVLANQALALVRYELDNNPSDAVIARKNDAIKYLEALSTGKATLGVALAAEPESLDTAEMQSDGHVFSRKNTTGFI</sequence>
<evidence type="ECO:0000313" key="2">
    <source>
        <dbReference type="Proteomes" id="UP000191418"/>
    </source>
</evidence>
<protein>
    <recommendedName>
        <fullName evidence="3">DUF1320 domain-containing protein</fullName>
    </recommendedName>
</protein>
<evidence type="ECO:0008006" key="3">
    <source>
        <dbReference type="Google" id="ProtNLM"/>
    </source>
</evidence>
<accession>A0A1T4QYN1</accession>
<comment type="caution">
    <text evidence="1">The sequence shown here is derived from an EMBL/GenBank/DDBJ whole genome shotgun (WGS) entry which is preliminary data.</text>
</comment>
<gene>
    <name evidence="1" type="ORF">BTE48_01165</name>
</gene>
<dbReference type="Pfam" id="PF07030">
    <property type="entry name" value="Phage_Mu_Gp36"/>
    <property type="match status" value="1"/>
</dbReference>
<dbReference type="STRING" id="64969.SAMN02745127_02070"/>
<reference evidence="1 2" key="1">
    <citation type="submission" date="2017-01" db="EMBL/GenBank/DDBJ databases">
        <title>Genome Sequencing of a Marine Spirillum, Oceanospirillum multiglobuliferum ATCC 33336, from Japan.</title>
        <authorList>
            <person name="Carney J.G."/>
            <person name="Trachtenberg A.M."/>
            <person name="Rheaume B.A."/>
            <person name="Linnane J.D."/>
            <person name="Pitts N.L."/>
            <person name="Mykles D.L."/>
            <person name="Maclea K.S."/>
        </authorList>
    </citation>
    <scope>NUCLEOTIDE SEQUENCE [LARGE SCALE GENOMIC DNA]</scope>
    <source>
        <strain evidence="1 2">ATCC 33336</strain>
    </source>
</reference>